<organism evidence="13 14">
    <name type="scientific">Roseateles toxinivorans</name>
    <dbReference type="NCBI Taxonomy" id="270368"/>
    <lineage>
        <taxon>Bacteria</taxon>
        <taxon>Pseudomonadati</taxon>
        <taxon>Pseudomonadota</taxon>
        <taxon>Betaproteobacteria</taxon>
        <taxon>Burkholderiales</taxon>
        <taxon>Sphaerotilaceae</taxon>
        <taxon>Roseateles</taxon>
    </lineage>
</organism>
<keyword evidence="10" id="KW-0812">Transmembrane</keyword>
<keyword evidence="13" id="KW-0808">Transferase</keyword>
<evidence type="ECO:0000256" key="5">
    <source>
        <dbReference type="ARBA" id="ARBA00023012"/>
    </source>
</evidence>
<dbReference type="SUPFAM" id="SSF55874">
    <property type="entry name" value="ATPase domain of HSP90 chaperone/DNA topoisomerase II/histidine kinase"/>
    <property type="match status" value="1"/>
</dbReference>
<dbReference type="InParanoid" id="A0A4R6QHF6"/>
<dbReference type="Gene3D" id="1.10.287.130">
    <property type="match status" value="1"/>
</dbReference>
<name>A0A4R6QHF6_9BURK</name>
<comment type="caution">
    <text evidence="13">The sequence shown here is derived from an EMBL/GenBank/DDBJ whole genome shotgun (WGS) entry which is preliminary data.</text>
</comment>
<feature type="domain" description="Histidine kinase" evidence="11">
    <location>
        <begin position="429"/>
        <end position="649"/>
    </location>
</feature>
<dbReference type="FunFam" id="3.30.565.10:FF:000010">
    <property type="entry name" value="Sensor histidine kinase RcsC"/>
    <property type="match status" value="1"/>
</dbReference>
<evidence type="ECO:0000259" key="11">
    <source>
        <dbReference type="PROSITE" id="PS50109"/>
    </source>
</evidence>
<keyword evidence="3 9" id="KW-0597">Phosphoprotein</keyword>
<evidence type="ECO:0000256" key="8">
    <source>
        <dbReference type="ARBA" id="ARBA00070152"/>
    </source>
</evidence>
<evidence type="ECO:0000256" key="2">
    <source>
        <dbReference type="ARBA" id="ARBA00012438"/>
    </source>
</evidence>
<dbReference type="Gene3D" id="3.30.565.10">
    <property type="entry name" value="Histidine kinase-like ATPase, C-terminal domain"/>
    <property type="match status" value="1"/>
</dbReference>
<evidence type="ECO:0000256" key="6">
    <source>
        <dbReference type="ARBA" id="ARBA00023026"/>
    </source>
</evidence>
<dbReference type="EC" id="2.7.13.3" evidence="2"/>
<dbReference type="InterPro" id="IPR001789">
    <property type="entry name" value="Sig_transdc_resp-reg_receiver"/>
</dbReference>
<gene>
    <name evidence="13" type="ORF">DES47_11025</name>
</gene>
<dbReference type="PROSITE" id="PS50110">
    <property type="entry name" value="RESPONSE_REGULATORY"/>
    <property type="match status" value="1"/>
</dbReference>
<dbReference type="InterPro" id="IPR007890">
    <property type="entry name" value="CHASE2"/>
</dbReference>
<dbReference type="SMART" id="SM00448">
    <property type="entry name" value="REC"/>
    <property type="match status" value="1"/>
</dbReference>
<evidence type="ECO:0000256" key="10">
    <source>
        <dbReference type="SAM" id="Phobius"/>
    </source>
</evidence>
<dbReference type="Pfam" id="PF05226">
    <property type="entry name" value="CHASE2"/>
    <property type="match status" value="1"/>
</dbReference>
<feature type="modified residue" description="4-aspartylphosphate" evidence="9">
    <location>
        <position position="845"/>
    </location>
</feature>
<dbReference type="InterPro" id="IPR003594">
    <property type="entry name" value="HATPase_dom"/>
</dbReference>
<dbReference type="EMBL" id="SNXS01000010">
    <property type="protein sequence ID" value="TDP61813.1"/>
    <property type="molecule type" value="Genomic_DNA"/>
</dbReference>
<dbReference type="AlphaFoldDB" id="A0A4R6QHF6"/>
<protein>
    <recommendedName>
        <fullName evidence="8">Virulence sensor protein BvgS</fullName>
        <ecNumber evidence="2">2.7.13.3</ecNumber>
    </recommendedName>
</protein>
<comment type="catalytic activity">
    <reaction evidence="1">
        <text>ATP + protein L-histidine = ADP + protein N-phospho-L-histidine.</text>
        <dbReference type="EC" id="2.7.13.3"/>
    </reaction>
</comment>
<proteinExistence type="predicted"/>
<keyword evidence="10" id="KW-1133">Transmembrane helix</keyword>
<dbReference type="PANTHER" id="PTHR45339">
    <property type="entry name" value="HYBRID SIGNAL TRANSDUCTION HISTIDINE KINASE J"/>
    <property type="match status" value="1"/>
</dbReference>
<accession>A0A4R6QHF6</accession>
<dbReference type="Pfam" id="PF00512">
    <property type="entry name" value="HisKA"/>
    <property type="match status" value="1"/>
</dbReference>
<sequence>MAWVPLGALLLTGLLWLSPWQRNASAWLADAQARLLARPAALQDLVVVDIDEASLQQLKPYLGAWPYRRDAYALVVDYLREAGAKLIVINIVFADEREGDAALRRTLQAPGAPVLLAARSLLQPLETESTHAQRMERVSRPATDGTPAMHWPGLLLPADSLLLAPPGVISAPLDADGLLRRLPVLHQVEAFGLSRVLPALPVAVHLRLQAEVEPVYRPGRFLVKDRDWPVDEAGMAAIAPPSNARELTQLPFAQLAQAALGTPLGSVSDLPTRAAFKDRIVFIGSSALSGDGVMTPAGQFSGTAWLALAYAQLREGRVMRPPDRAADSLLLALALLPALNLWRRGRPDSRHDAVAAGLALTAVAGLSLGALAWLQWQTQPLPPLLLIASGGLLAALAQQRHTQAQNLLLAQQRTVAEAANRAKTEFLANMSHELRTPLNGVIGAAQLLQDQGDDPQRRQELVDIIRFSGASLLDMIDSVLDLARIEAGVLELSASDFNLADCVEAAVATAAVPARGKGVQMACILAPELEPWRHGDAARLRQVLLNLLGNAVKFTLRGEVVLRISAGDASPEQLRFEISDTGIGMDEAALARVFEPFRQADAGTKKRFGGSGLGLTICRRVVLNMGGQIAVSSTPGQGSTFSVSLPLPLAATPVPEAAPLGLRVAFFEPHAPSAEGLASLLQRMGCTALACDSAEQLRALFDGVPPHRQPSWLLVSADSPLGPPLLEAAEPWLDPERVVGMTQADWYRADAAREQFRLPRSLIKPVLRAQLVSRFGAVPRLASERPVAAAVTVPSRILIVEDDLVNQTIVSAMLNQAGFQTLVAGDGQTALQLVNEQEFDLLLMDWQMPDMDGLEVTRRLRNGAAGPRGKTVPIVALTANAFAEDRATCLASGMNDFLTKPVVARDLVAMVLRWSGMNRT</sequence>
<keyword evidence="10" id="KW-0472">Membrane</keyword>
<evidence type="ECO:0000259" key="12">
    <source>
        <dbReference type="PROSITE" id="PS50110"/>
    </source>
</evidence>
<reference evidence="13 14" key="1">
    <citation type="submission" date="2019-03" db="EMBL/GenBank/DDBJ databases">
        <title>Genomic Encyclopedia of Type Strains, Phase IV (KMG-IV): sequencing the most valuable type-strain genomes for metagenomic binning, comparative biology and taxonomic classification.</title>
        <authorList>
            <person name="Goeker M."/>
        </authorList>
    </citation>
    <scope>NUCLEOTIDE SEQUENCE [LARGE SCALE GENOMIC DNA]</scope>
    <source>
        <strain evidence="13 14">DSM 16998</strain>
    </source>
</reference>
<dbReference type="CDD" id="cd00082">
    <property type="entry name" value="HisKA"/>
    <property type="match status" value="1"/>
</dbReference>
<dbReference type="PRINTS" id="PR00344">
    <property type="entry name" value="BCTRLSENSOR"/>
</dbReference>
<evidence type="ECO:0000313" key="14">
    <source>
        <dbReference type="Proteomes" id="UP000295361"/>
    </source>
</evidence>
<evidence type="ECO:0000256" key="1">
    <source>
        <dbReference type="ARBA" id="ARBA00000085"/>
    </source>
</evidence>
<dbReference type="InterPro" id="IPR036890">
    <property type="entry name" value="HATPase_C_sf"/>
</dbReference>
<dbReference type="SMART" id="SM01080">
    <property type="entry name" value="CHASE2"/>
    <property type="match status" value="1"/>
</dbReference>
<evidence type="ECO:0000256" key="7">
    <source>
        <dbReference type="ARBA" id="ARBA00058004"/>
    </source>
</evidence>
<feature type="domain" description="Response regulatory" evidence="12">
    <location>
        <begin position="796"/>
        <end position="915"/>
    </location>
</feature>
<dbReference type="SUPFAM" id="SSF52172">
    <property type="entry name" value="CheY-like"/>
    <property type="match status" value="1"/>
</dbReference>
<feature type="transmembrane region" description="Helical" evidence="10">
    <location>
        <begin position="354"/>
        <end position="374"/>
    </location>
</feature>
<dbReference type="SMART" id="SM00388">
    <property type="entry name" value="HisKA"/>
    <property type="match status" value="1"/>
</dbReference>
<comment type="function">
    <text evidence="7">Member of the two-component regulatory system BvgS/BvgA. Phosphorylates BvgA via a four-step phosphorelay in response to environmental signals.</text>
</comment>
<dbReference type="InterPro" id="IPR011006">
    <property type="entry name" value="CheY-like_superfamily"/>
</dbReference>
<keyword evidence="4" id="KW-0732">Signal</keyword>
<evidence type="ECO:0000256" key="9">
    <source>
        <dbReference type="PROSITE-ProRule" id="PRU00169"/>
    </source>
</evidence>
<dbReference type="Gene3D" id="3.40.50.2300">
    <property type="match status" value="1"/>
</dbReference>
<dbReference type="InterPro" id="IPR003661">
    <property type="entry name" value="HisK_dim/P_dom"/>
</dbReference>
<keyword evidence="14" id="KW-1185">Reference proteome</keyword>
<dbReference type="PROSITE" id="PS50109">
    <property type="entry name" value="HIS_KIN"/>
    <property type="match status" value="1"/>
</dbReference>
<dbReference type="Pfam" id="PF00072">
    <property type="entry name" value="Response_reg"/>
    <property type="match status" value="1"/>
</dbReference>
<dbReference type="PANTHER" id="PTHR45339:SF1">
    <property type="entry name" value="HYBRID SIGNAL TRANSDUCTION HISTIDINE KINASE J"/>
    <property type="match status" value="1"/>
</dbReference>
<dbReference type="SUPFAM" id="SSF47384">
    <property type="entry name" value="Homodimeric domain of signal transducing histidine kinase"/>
    <property type="match status" value="1"/>
</dbReference>
<evidence type="ECO:0000256" key="4">
    <source>
        <dbReference type="ARBA" id="ARBA00022729"/>
    </source>
</evidence>
<dbReference type="CDD" id="cd17546">
    <property type="entry name" value="REC_hyHK_CKI1_RcsC-like"/>
    <property type="match status" value="1"/>
</dbReference>
<dbReference type="SMART" id="SM00387">
    <property type="entry name" value="HATPase_c"/>
    <property type="match status" value="1"/>
</dbReference>
<keyword evidence="5" id="KW-0902">Two-component regulatory system</keyword>
<evidence type="ECO:0000313" key="13">
    <source>
        <dbReference type="EMBL" id="TDP61813.1"/>
    </source>
</evidence>
<keyword evidence="13" id="KW-0418">Kinase</keyword>
<dbReference type="CDD" id="cd16922">
    <property type="entry name" value="HATPase_EvgS-ArcB-TorS-like"/>
    <property type="match status" value="1"/>
</dbReference>
<dbReference type="InterPro" id="IPR004358">
    <property type="entry name" value="Sig_transdc_His_kin-like_C"/>
</dbReference>
<dbReference type="InterPro" id="IPR005467">
    <property type="entry name" value="His_kinase_dom"/>
</dbReference>
<evidence type="ECO:0000256" key="3">
    <source>
        <dbReference type="ARBA" id="ARBA00022553"/>
    </source>
</evidence>
<dbReference type="Proteomes" id="UP000295361">
    <property type="component" value="Unassembled WGS sequence"/>
</dbReference>
<feature type="transmembrane region" description="Helical" evidence="10">
    <location>
        <begin position="325"/>
        <end position="342"/>
    </location>
</feature>
<keyword evidence="6" id="KW-0843">Virulence</keyword>
<dbReference type="InterPro" id="IPR036097">
    <property type="entry name" value="HisK_dim/P_sf"/>
</dbReference>
<dbReference type="Pfam" id="PF02518">
    <property type="entry name" value="HATPase_c"/>
    <property type="match status" value="1"/>
</dbReference>
<dbReference type="GO" id="GO:0000155">
    <property type="term" value="F:phosphorelay sensor kinase activity"/>
    <property type="evidence" value="ECO:0007669"/>
    <property type="project" value="InterPro"/>
</dbReference>